<dbReference type="AlphaFoldDB" id="A0A7V7PS94"/>
<evidence type="ECO:0000313" key="2">
    <source>
        <dbReference type="Proteomes" id="UP000432089"/>
    </source>
</evidence>
<dbReference type="InterPro" id="IPR002060">
    <property type="entry name" value="Squ/phyt_synthse"/>
</dbReference>
<dbReference type="EMBL" id="VZDO01000002">
    <property type="protein sequence ID" value="KAB0681974.1"/>
    <property type="molecule type" value="Genomic_DNA"/>
</dbReference>
<accession>A0A7V7PS94</accession>
<dbReference type="Gene3D" id="1.10.600.10">
    <property type="entry name" value="Farnesyl Diphosphate Synthase"/>
    <property type="match status" value="1"/>
</dbReference>
<comment type="caution">
    <text evidence="1">The sequence shown here is derived from an EMBL/GenBank/DDBJ whole genome shotgun (WGS) entry which is preliminary data.</text>
</comment>
<gene>
    <name evidence="1" type="ORF">F6X38_03985</name>
</gene>
<dbReference type="SUPFAM" id="SSF48576">
    <property type="entry name" value="Terpenoid synthases"/>
    <property type="match status" value="1"/>
</dbReference>
<sequence length="276" mass="29905">MPDGFTECEALVRRDDPDRAVAVAFAARDRWPYLNALYAFDIETARIRQIVSQPLPGEIRLQWWRDRIEAHAADPLEASGQGSPVAAALLETIATCDLPASAFETLLDARIFDLYDDPMPGRAELEAYAGETASAVLMLAAMVLDREGASAASEAAGHAGVTRVVAEAVTLLDRRPAHAQIFFPTDILDAVGCAREALSGDDEERRRAVAAMAAFGLDHAAKARAAAAALPRSLKPVFLTLDPIETSLRRANSPGPTLGRAAPLRRLFSYWRAMRR</sequence>
<proteinExistence type="predicted"/>
<dbReference type="Proteomes" id="UP000432089">
    <property type="component" value="Unassembled WGS sequence"/>
</dbReference>
<dbReference type="InterPro" id="IPR008949">
    <property type="entry name" value="Isoprenoid_synthase_dom_sf"/>
</dbReference>
<keyword evidence="2" id="KW-1185">Reference proteome</keyword>
<dbReference type="RefSeq" id="WP_150968234.1">
    <property type="nucleotide sequence ID" value="NZ_VZDO01000002.1"/>
</dbReference>
<protein>
    <submittedName>
        <fullName evidence="1">Phytoene/squalene synthase family protein</fullName>
    </submittedName>
</protein>
<dbReference type="Pfam" id="PF00494">
    <property type="entry name" value="SQS_PSY"/>
    <property type="match status" value="1"/>
</dbReference>
<name>A0A7V7PS94_9HYPH</name>
<evidence type="ECO:0000313" key="1">
    <source>
        <dbReference type="EMBL" id="KAB0681974.1"/>
    </source>
</evidence>
<organism evidence="1 2">
    <name type="scientific">Plantimonas leprariae</name>
    <dbReference type="NCBI Taxonomy" id="2615207"/>
    <lineage>
        <taxon>Bacteria</taxon>
        <taxon>Pseudomonadati</taxon>
        <taxon>Pseudomonadota</taxon>
        <taxon>Alphaproteobacteria</taxon>
        <taxon>Hyphomicrobiales</taxon>
        <taxon>Aurantimonadaceae</taxon>
        <taxon>Plantimonas</taxon>
    </lineage>
</organism>
<reference evidence="1 2" key="1">
    <citation type="submission" date="2019-09" db="EMBL/GenBank/DDBJ databases">
        <title>YIM 132180 draft genome.</title>
        <authorList>
            <person name="Zhang K."/>
        </authorList>
    </citation>
    <scope>NUCLEOTIDE SEQUENCE [LARGE SCALE GENOMIC DNA]</scope>
    <source>
        <strain evidence="1 2">YIM 132180</strain>
    </source>
</reference>